<protein>
    <submittedName>
        <fullName evidence="1">Uncharacterized protein</fullName>
    </submittedName>
</protein>
<dbReference type="AlphaFoldDB" id="A0A0F9TSL2"/>
<accession>A0A0F9TSL2</accession>
<dbReference type="EMBL" id="LAZR01000203">
    <property type="protein sequence ID" value="KKN82304.1"/>
    <property type="molecule type" value="Genomic_DNA"/>
</dbReference>
<proteinExistence type="predicted"/>
<sequence>MGLSIYRDEQGRLSGIDLNLPGHRFAWIGRSGMGSGSNVVYNSHWYDLQHPLQRYSRGETRFMMFWSQLGRGIREFVRGSQYD</sequence>
<gene>
    <name evidence="1" type="ORF">LCGC14_0311170</name>
</gene>
<evidence type="ECO:0000313" key="1">
    <source>
        <dbReference type="EMBL" id="KKN82304.1"/>
    </source>
</evidence>
<organism evidence="1">
    <name type="scientific">marine sediment metagenome</name>
    <dbReference type="NCBI Taxonomy" id="412755"/>
    <lineage>
        <taxon>unclassified sequences</taxon>
        <taxon>metagenomes</taxon>
        <taxon>ecological metagenomes</taxon>
    </lineage>
</organism>
<name>A0A0F9TSL2_9ZZZZ</name>
<reference evidence="1" key="1">
    <citation type="journal article" date="2015" name="Nature">
        <title>Complex archaea that bridge the gap between prokaryotes and eukaryotes.</title>
        <authorList>
            <person name="Spang A."/>
            <person name="Saw J.H."/>
            <person name="Jorgensen S.L."/>
            <person name="Zaremba-Niedzwiedzka K."/>
            <person name="Martijn J."/>
            <person name="Lind A.E."/>
            <person name="van Eijk R."/>
            <person name="Schleper C."/>
            <person name="Guy L."/>
            <person name="Ettema T.J."/>
        </authorList>
    </citation>
    <scope>NUCLEOTIDE SEQUENCE</scope>
</reference>
<comment type="caution">
    <text evidence="1">The sequence shown here is derived from an EMBL/GenBank/DDBJ whole genome shotgun (WGS) entry which is preliminary data.</text>
</comment>